<name>A0A256JHH4_HALEZ</name>
<evidence type="ECO:0000313" key="1">
    <source>
        <dbReference type="EMBL" id="OYR65653.1"/>
    </source>
</evidence>
<reference evidence="2" key="2">
    <citation type="submission" date="2017-05" db="EMBL/GenBank/DDBJ databases">
        <authorList>
            <person name="Song R."/>
            <person name="Chenine A.L."/>
            <person name="Ruprecht R.M."/>
        </authorList>
    </citation>
    <scope>NUCLEOTIDE SEQUENCE</scope>
    <source>
        <strain evidence="2">Ga2p</strain>
        <strain evidence="1">Ga36</strain>
    </source>
</reference>
<evidence type="ECO:0000313" key="2">
    <source>
        <dbReference type="EMBL" id="OYR68318.1"/>
    </source>
</evidence>
<proteinExistence type="predicted"/>
<dbReference type="Proteomes" id="UP000215607">
    <property type="component" value="Unassembled WGS sequence"/>
</dbReference>
<dbReference type="Proteomes" id="UP000215731">
    <property type="component" value="Unassembled WGS sequence"/>
</dbReference>
<sequence>MSPEEYADRARQWWHSKTQFFNGLEEDMTSPFGGEGDDSGGRTVEIREINTTVRNLSTEQLLGLDPNVGVSGSIGDFADEETALVDTLWQFESDTEVEYDADVSELLSNEIRYLTATEDDEWQILTSIS</sequence>
<reference evidence="3 4" key="1">
    <citation type="journal article" date="2014" name="Front. Microbiol.">
        <title>Population and genomic analysis of the genus Halorubrum.</title>
        <authorList>
            <person name="Fullmer M.S."/>
            <person name="Soucy S.M."/>
            <person name="Swithers K.S."/>
            <person name="Makkay A.M."/>
            <person name="Wheeler R."/>
            <person name="Ventosa A."/>
            <person name="Gogarten J.P."/>
            <person name="Papke R.T."/>
        </authorList>
    </citation>
    <scope>NUCLEOTIDE SEQUENCE [LARGE SCALE GENOMIC DNA]</scope>
    <source>
        <strain evidence="2 3">Ga2p</strain>
        <strain evidence="1 4">Ga36</strain>
    </source>
</reference>
<gene>
    <name evidence="2" type="ORF">DJ79_06180</name>
    <name evidence="1" type="ORF">DJ80_01665</name>
</gene>
<organism evidence="2 3">
    <name type="scientific">Halorubrum ezzemoulense</name>
    <name type="common">Halorubrum chaoviator</name>
    <dbReference type="NCBI Taxonomy" id="337243"/>
    <lineage>
        <taxon>Archaea</taxon>
        <taxon>Methanobacteriati</taxon>
        <taxon>Methanobacteriota</taxon>
        <taxon>Stenosarchaea group</taxon>
        <taxon>Halobacteria</taxon>
        <taxon>Halobacteriales</taxon>
        <taxon>Haloferacaceae</taxon>
        <taxon>Halorubrum</taxon>
    </lineage>
</organism>
<dbReference type="EMBL" id="NHOZ01000020">
    <property type="protein sequence ID" value="OYR65653.1"/>
    <property type="molecule type" value="Genomic_DNA"/>
</dbReference>
<comment type="caution">
    <text evidence="2">The sequence shown here is derived from an EMBL/GenBank/DDBJ whole genome shotgun (WGS) entry which is preliminary data.</text>
</comment>
<evidence type="ECO:0000313" key="3">
    <source>
        <dbReference type="Proteomes" id="UP000215607"/>
    </source>
</evidence>
<dbReference type="AlphaFoldDB" id="A0A256JHH4"/>
<dbReference type="EMBL" id="NHPA01000035">
    <property type="protein sequence ID" value="OYR68318.1"/>
    <property type="molecule type" value="Genomic_DNA"/>
</dbReference>
<accession>A0A256JHH4</accession>
<evidence type="ECO:0000313" key="4">
    <source>
        <dbReference type="Proteomes" id="UP000215731"/>
    </source>
</evidence>
<protein>
    <submittedName>
        <fullName evidence="2">Uncharacterized protein</fullName>
    </submittedName>
</protein>